<reference evidence="5 6" key="1">
    <citation type="submission" date="2021-03" db="EMBL/GenBank/DDBJ databases">
        <title>Genomic Encyclopedia of Type Strains, Phase IV (KMG-IV): sequencing the most valuable type-strain genomes for metagenomic binning, comparative biology and taxonomic classification.</title>
        <authorList>
            <person name="Goeker M."/>
        </authorList>
    </citation>
    <scope>NUCLEOTIDE SEQUENCE [LARGE SCALE GENOMIC DNA]</scope>
    <source>
        <strain evidence="5 6">DSM 25609</strain>
    </source>
</reference>
<dbReference type="GO" id="GO:0009044">
    <property type="term" value="F:xylan 1,4-beta-xylosidase activity"/>
    <property type="evidence" value="ECO:0007669"/>
    <property type="project" value="UniProtKB-EC"/>
</dbReference>
<evidence type="ECO:0000259" key="4">
    <source>
        <dbReference type="Pfam" id="PF01229"/>
    </source>
</evidence>
<dbReference type="InterPro" id="IPR017853">
    <property type="entry name" value="GH"/>
</dbReference>
<dbReference type="InterPro" id="IPR051923">
    <property type="entry name" value="Glycosyl_Hydrolase_39"/>
</dbReference>
<organism evidence="5 6">
    <name type="scientific">Virgibacillus natechei</name>
    <dbReference type="NCBI Taxonomy" id="1216297"/>
    <lineage>
        <taxon>Bacteria</taxon>
        <taxon>Bacillati</taxon>
        <taxon>Bacillota</taxon>
        <taxon>Bacilli</taxon>
        <taxon>Bacillales</taxon>
        <taxon>Bacillaceae</taxon>
        <taxon>Virgibacillus</taxon>
    </lineage>
</organism>
<dbReference type="PANTHER" id="PTHR12631">
    <property type="entry name" value="ALPHA-L-IDURONIDASE"/>
    <property type="match status" value="1"/>
</dbReference>
<dbReference type="PRINTS" id="PR00745">
    <property type="entry name" value="GLHYDRLASE39"/>
</dbReference>
<proteinExistence type="inferred from homology"/>
<comment type="caution">
    <text evidence="5">The sequence shown here is derived from an EMBL/GenBank/DDBJ whole genome shotgun (WGS) entry which is preliminary data.</text>
</comment>
<sequence>MTKIEVQETTDTKFNKNWKLCIGSGRLGLALQKEYVDHLKIAQEKIGFDYIRGHGLLHDDVGIYREIEVDGEKRPFYNFTYIDKIFDSYQEIGIRPFVEIGFMPELLASGKDTLFTWKGNITPPNDYGKWSELIKEVVSHFIERYGEAEVEKWPFEIWNEPNLVNFWKDANKEEYFKLYKVTVDAIKEVHSNIQVGGPAICGGTDEWIDDFLHFCEDEDVPVDFVSRHAYTSKQPHKVTPDYYYQDLADNTKMLEEFRKIRGMIDASPYPDLPLHITEYNSSYSPINPVHDTVLNAAYLARILSEGGDYVDSFSYWTFSDVFEERDVPRAQFHGGFGLIAWNDILKPTFHLFSFFNALGEEQLYRDDKTLVTRRKDGTIALVAWNLVTEKGEGFEKELEYTLHVSGDDYFVKRQTVDEGNANPWEVWKQMGRPRFPSKEKVETLKQAAQPFIRTSRTKSENGRIAIKIQLTKNEITLIEFTPIKDETDSYIGLDDSLITSYS</sequence>
<feature type="domain" description="Glycosyl hydrolases family 39 N-terminal catalytic" evidence="4">
    <location>
        <begin position="3"/>
        <end position="464"/>
    </location>
</feature>
<dbReference type="InterPro" id="IPR049165">
    <property type="entry name" value="GH39_as"/>
</dbReference>
<dbReference type="RefSeq" id="WP_209462522.1">
    <property type="nucleotide sequence ID" value="NZ_CP110224.1"/>
</dbReference>
<evidence type="ECO:0000256" key="1">
    <source>
        <dbReference type="ARBA" id="ARBA00008875"/>
    </source>
</evidence>
<dbReference type="EMBL" id="JAGGKX010000005">
    <property type="protein sequence ID" value="MBP1969330.1"/>
    <property type="molecule type" value="Genomic_DNA"/>
</dbReference>
<evidence type="ECO:0000256" key="3">
    <source>
        <dbReference type="ARBA" id="ARBA00023295"/>
    </source>
</evidence>
<keyword evidence="6" id="KW-1185">Reference proteome</keyword>
<comment type="similarity">
    <text evidence="1">Belongs to the glycosyl hydrolase 39 family.</text>
</comment>
<evidence type="ECO:0000313" key="5">
    <source>
        <dbReference type="EMBL" id="MBP1969330.1"/>
    </source>
</evidence>
<dbReference type="Pfam" id="PF01229">
    <property type="entry name" value="Glyco_hydro_39"/>
    <property type="match status" value="1"/>
</dbReference>
<dbReference type="PROSITE" id="PS01027">
    <property type="entry name" value="GLYCOSYL_HYDROL_F39"/>
    <property type="match status" value="1"/>
</dbReference>
<accession>A0ABS4IEK5</accession>
<name>A0ABS4IEK5_9BACI</name>
<dbReference type="PANTHER" id="PTHR12631:SF10">
    <property type="entry name" value="BETA-XYLOSIDASE-LIKE PROTEIN-RELATED"/>
    <property type="match status" value="1"/>
</dbReference>
<dbReference type="Proteomes" id="UP001519345">
    <property type="component" value="Unassembled WGS sequence"/>
</dbReference>
<dbReference type="Gene3D" id="2.60.40.1500">
    <property type="entry name" value="Glycosyl hydrolase domain, family 39"/>
    <property type="match status" value="1"/>
</dbReference>
<gene>
    <name evidence="5" type="ORF">J2Z83_001434</name>
</gene>
<dbReference type="SUPFAM" id="SSF51445">
    <property type="entry name" value="(Trans)glycosidases"/>
    <property type="match status" value="1"/>
</dbReference>
<dbReference type="Gene3D" id="3.20.20.80">
    <property type="entry name" value="Glycosidases"/>
    <property type="match status" value="1"/>
</dbReference>
<protein>
    <submittedName>
        <fullName evidence="5">Xylan 1,4-beta-xylosidase</fullName>
        <ecNumber evidence="5">3.2.1.37</ecNumber>
    </submittedName>
</protein>
<dbReference type="InterPro" id="IPR049166">
    <property type="entry name" value="GH39_cat"/>
</dbReference>
<dbReference type="InterPro" id="IPR000514">
    <property type="entry name" value="Glyco_hydro_39"/>
</dbReference>
<keyword evidence="3 5" id="KW-0326">Glycosidase</keyword>
<dbReference type="EC" id="3.2.1.37" evidence="5"/>
<dbReference type="SUPFAM" id="SSF51011">
    <property type="entry name" value="Glycosyl hydrolase domain"/>
    <property type="match status" value="1"/>
</dbReference>
<evidence type="ECO:0000313" key="6">
    <source>
        <dbReference type="Proteomes" id="UP001519345"/>
    </source>
</evidence>
<keyword evidence="2 5" id="KW-0378">Hydrolase</keyword>
<evidence type="ECO:0000256" key="2">
    <source>
        <dbReference type="ARBA" id="ARBA00022801"/>
    </source>
</evidence>